<reference evidence="15" key="1">
    <citation type="submission" date="2025-08" db="UniProtKB">
        <authorList>
            <consortium name="RefSeq"/>
        </authorList>
    </citation>
    <scope>IDENTIFICATION</scope>
</reference>
<comment type="subcellular location">
    <subcellularLocation>
        <location evidence="1">Membrane</location>
        <topology evidence="1">Multi-pass membrane protein</topology>
    </subcellularLocation>
</comment>
<name>A0A6I9TIY1_SESIN</name>
<keyword evidence="6 10" id="KW-1133">Transmembrane helix</keyword>
<feature type="transmembrane region" description="Helical" evidence="10">
    <location>
        <begin position="100"/>
        <end position="117"/>
    </location>
</feature>
<evidence type="ECO:0000259" key="11">
    <source>
        <dbReference type="Pfam" id="PF00999"/>
    </source>
</evidence>
<evidence type="ECO:0000256" key="10">
    <source>
        <dbReference type="SAM" id="Phobius"/>
    </source>
</evidence>
<evidence type="ECO:0000259" key="13">
    <source>
        <dbReference type="Pfam" id="PF23259"/>
    </source>
</evidence>
<dbReference type="RefSeq" id="XP_011080756.1">
    <property type="nucleotide sequence ID" value="XM_011082454.2"/>
</dbReference>
<feature type="transmembrane region" description="Helical" evidence="10">
    <location>
        <begin position="64"/>
        <end position="85"/>
    </location>
</feature>
<dbReference type="Pfam" id="PF00999">
    <property type="entry name" value="Na_H_Exchanger"/>
    <property type="match status" value="1"/>
</dbReference>
<dbReference type="OrthoDB" id="1868135at2759"/>
<evidence type="ECO:0000256" key="2">
    <source>
        <dbReference type="ARBA" id="ARBA00022448"/>
    </source>
</evidence>
<feature type="transmembrane region" description="Helical" evidence="10">
    <location>
        <begin position="31"/>
        <end position="52"/>
    </location>
</feature>
<feature type="transmembrane region" description="Helical" evidence="10">
    <location>
        <begin position="197"/>
        <end position="218"/>
    </location>
</feature>
<feature type="transmembrane region" description="Helical" evidence="10">
    <location>
        <begin position="308"/>
        <end position="331"/>
    </location>
</feature>
<feature type="transmembrane region" description="Helical" evidence="10">
    <location>
        <begin position="230"/>
        <end position="248"/>
    </location>
</feature>
<dbReference type="InterPro" id="IPR006153">
    <property type="entry name" value="Cation/H_exchanger_TM"/>
</dbReference>
<dbReference type="AlphaFoldDB" id="A0A6I9TIY1"/>
<dbReference type="GO" id="GO:0012505">
    <property type="term" value="C:endomembrane system"/>
    <property type="evidence" value="ECO:0007669"/>
    <property type="project" value="TreeGrafter"/>
</dbReference>
<feature type="transmembrane region" description="Helical" evidence="10">
    <location>
        <begin position="343"/>
        <end position="362"/>
    </location>
</feature>
<evidence type="ECO:0000256" key="7">
    <source>
        <dbReference type="ARBA" id="ARBA00023065"/>
    </source>
</evidence>
<accession>A0A6I9TIY1</accession>
<keyword evidence="3" id="KW-0633">Potassium transport</keyword>
<feature type="transmembrane region" description="Helical" evidence="10">
    <location>
        <begin position="269"/>
        <end position="288"/>
    </location>
</feature>
<evidence type="ECO:0000256" key="4">
    <source>
        <dbReference type="ARBA" id="ARBA00022692"/>
    </source>
</evidence>
<dbReference type="GO" id="GO:0006813">
    <property type="term" value="P:potassium ion transport"/>
    <property type="evidence" value="ECO:0007669"/>
    <property type="project" value="UniProtKB-KW"/>
</dbReference>
<evidence type="ECO:0000256" key="6">
    <source>
        <dbReference type="ARBA" id="ARBA00022989"/>
    </source>
</evidence>
<evidence type="ECO:0000256" key="3">
    <source>
        <dbReference type="ARBA" id="ARBA00022538"/>
    </source>
</evidence>
<dbReference type="Gene3D" id="1.20.1530.20">
    <property type="match status" value="1"/>
</dbReference>
<dbReference type="InterPro" id="IPR038770">
    <property type="entry name" value="Na+/solute_symporter_sf"/>
</dbReference>
<keyword evidence="2" id="KW-0813">Transport</keyword>
<keyword evidence="4 10" id="KW-0812">Transmembrane</keyword>
<dbReference type="GO" id="GO:1902600">
    <property type="term" value="P:proton transmembrane transport"/>
    <property type="evidence" value="ECO:0007669"/>
    <property type="project" value="InterPro"/>
</dbReference>
<dbReference type="Pfam" id="PF23256">
    <property type="entry name" value="CHX17_2nd"/>
    <property type="match status" value="1"/>
</dbReference>
<dbReference type="Proteomes" id="UP000504604">
    <property type="component" value="Linkage group LG6"/>
</dbReference>
<evidence type="ECO:0000256" key="8">
    <source>
        <dbReference type="ARBA" id="ARBA00023136"/>
    </source>
</evidence>
<keyword evidence="8 10" id="KW-0472">Membrane</keyword>
<protein>
    <submittedName>
        <fullName evidence="15">Cation/H(+) antiporter 15</fullName>
    </submittedName>
</protein>
<dbReference type="GO" id="GO:0015297">
    <property type="term" value="F:antiporter activity"/>
    <property type="evidence" value="ECO:0007669"/>
    <property type="project" value="InterPro"/>
</dbReference>
<dbReference type="PANTHER" id="PTHR32468">
    <property type="entry name" value="CATION/H + ANTIPORTER"/>
    <property type="match status" value="1"/>
</dbReference>
<dbReference type="Pfam" id="PF23259">
    <property type="entry name" value="CHX17_C"/>
    <property type="match status" value="1"/>
</dbReference>
<feature type="transmembrane region" description="Helical" evidence="10">
    <location>
        <begin position="129"/>
        <end position="152"/>
    </location>
</feature>
<keyword evidence="5" id="KW-0630">Potassium</keyword>
<feature type="transmembrane region" description="Helical" evidence="10">
    <location>
        <begin position="410"/>
        <end position="432"/>
    </location>
</feature>
<dbReference type="InterPro" id="IPR057290">
    <property type="entry name" value="CHX17_C"/>
</dbReference>
<organism evidence="14 15">
    <name type="scientific">Sesamum indicum</name>
    <name type="common">Oriental sesame</name>
    <name type="synonym">Sesamum orientale</name>
    <dbReference type="NCBI Taxonomy" id="4182"/>
    <lineage>
        <taxon>Eukaryota</taxon>
        <taxon>Viridiplantae</taxon>
        <taxon>Streptophyta</taxon>
        <taxon>Embryophyta</taxon>
        <taxon>Tracheophyta</taxon>
        <taxon>Spermatophyta</taxon>
        <taxon>Magnoliopsida</taxon>
        <taxon>eudicotyledons</taxon>
        <taxon>Gunneridae</taxon>
        <taxon>Pentapetalae</taxon>
        <taxon>asterids</taxon>
        <taxon>lamiids</taxon>
        <taxon>Lamiales</taxon>
        <taxon>Pedaliaceae</taxon>
        <taxon>Sesamum</taxon>
    </lineage>
</organism>
<dbReference type="PANTHER" id="PTHR32468:SF66">
    <property type="entry name" value="CATION_H+ EXCHANGER DOMAIN-CONTAINING PROTEIN"/>
    <property type="match status" value="1"/>
</dbReference>
<feature type="domain" description="Cation/H(+) antiporter C-terminal" evidence="13">
    <location>
        <begin position="625"/>
        <end position="766"/>
    </location>
</feature>
<sequence length="771" mass="85890">MNASSSPPRDSFCFIAQSRWSRGIFFGDNPFSSNTSVLLAQLTLCALTTAVLNRGLAYLGQSLFVSQILAGLILGPSVLGSNAVIRELLFPVSSFYTVDTFRFFGVMFYLFIVGVKMDLSLIQKSGKKAVVIGICTFSIPLLLNLMISRLITMYVAMQPSLYSSMIWIVSFQALSSFHVIVCLLADLRLMNSELGKLATSSSMISGSCSFIWALIVFAGEHGLHVEQETFIIMLLWSGMMVMFAICIFRPMIQWMINHTTDVDSVKESYICVILILVLGSALYGEYLGQHFTFGPIVLGMVIPDGPPLGSALVNKLECFVSSIFLPIFFVVSAARIDFSMISLRSFAIIEGLAVCAFFWKVVGVMLPSLSWKMTAIDGLHLALVLSNQGMVEVLILEQAKSLRLIDEESYSIMVLSIFGLTGILCPIVKFSYKPSKRYMMGERMTIKYTNPNAEIRMLACVHYQEHTPSIINLFEASYPHPEAPISFIVVHLIELAGRSAPVLMPHHPGMRNPSPSNESNPIINALRYFEHENEGYVAVYPYTSISPYNSIHNDICLLAIEKRVSLVIVLFHKHPLIHVSEDETKAIRNVNNNIIRESPSSVGILVDRGTMTHTSTLLRTSVYRIGMIFLGGPDDREALAYACRMGKHPNIRITLIRFLDGSVVTAVSRQMVIDLNTINAYRDAQMTNKQWFYQEELIKDSLGLITVIRSMESCFDLIIVGRQHRDHSPLLAGLHDWNEFPELGCVGDMLVSLDSNCKASVLVVQQPSTLR</sequence>
<feature type="transmembrane region" description="Helical" evidence="10">
    <location>
        <begin position="164"/>
        <end position="185"/>
    </location>
</feature>
<gene>
    <name evidence="15" type="primary">LOC105163922</name>
</gene>
<dbReference type="InParanoid" id="A0A6I9TIY1"/>
<proteinExistence type="inferred from homology"/>
<dbReference type="KEGG" id="sind:105163922"/>
<dbReference type="InterPro" id="IPR057291">
    <property type="entry name" value="CHX17_2nd"/>
</dbReference>
<feature type="domain" description="Cation/H+ exchanger transmembrane" evidence="11">
    <location>
        <begin position="56"/>
        <end position="422"/>
    </location>
</feature>
<evidence type="ECO:0000259" key="12">
    <source>
        <dbReference type="Pfam" id="PF23256"/>
    </source>
</evidence>
<keyword evidence="14" id="KW-1185">Reference proteome</keyword>
<evidence type="ECO:0000256" key="9">
    <source>
        <dbReference type="ARBA" id="ARBA00038341"/>
    </source>
</evidence>
<evidence type="ECO:0000313" key="14">
    <source>
        <dbReference type="Proteomes" id="UP000504604"/>
    </source>
</evidence>
<evidence type="ECO:0000256" key="1">
    <source>
        <dbReference type="ARBA" id="ARBA00004141"/>
    </source>
</evidence>
<feature type="domain" description="Cation/H(+) antiporter central" evidence="12">
    <location>
        <begin position="489"/>
        <end position="610"/>
    </location>
</feature>
<evidence type="ECO:0000256" key="5">
    <source>
        <dbReference type="ARBA" id="ARBA00022958"/>
    </source>
</evidence>
<evidence type="ECO:0000313" key="15">
    <source>
        <dbReference type="RefSeq" id="XP_011080756.1"/>
    </source>
</evidence>
<dbReference type="GO" id="GO:0006885">
    <property type="term" value="P:regulation of pH"/>
    <property type="evidence" value="ECO:0007669"/>
    <property type="project" value="TreeGrafter"/>
</dbReference>
<dbReference type="InterPro" id="IPR050794">
    <property type="entry name" value="CPA2_transporter"/>
</dbReference>
<comment type="similarity">
    <text evidence="9">Belongs to the monovalent cation:proton antiporter 2 (CPA2) transporter (TC 2.A.37) family. CHX (TC 2.A.37.4) subfamily.</text>
</comment>
<dbReference type="GeneID" id="105163922"/>
<keyword evidence="7" id="KW-0406">Ion transport</keyword>
<dbReference type="GO" id="GO:0016020">
    <property type="term" value="C:membrane"/>
    <property type="evidence" value="ECO:0007669"/>
    <property type="project" value="UniProtKB-SubCell"/>
</dbReference>